<name>A0ABZ0TXH6_9SPHI</name>
<dbReference type="Proteomes" id="UP001324380">
    <property type="component" value="Chromosome"/>
</dbReference>
<evidence type="ECO:0000313" key="2">
    <source>
        <dbReference type="Proteomes" id="UP001324380"/>
    </source>
</evidence>
<gene>
    <name evidence="1" type="ORF">SNE25_09980</name>
</gene>
<dbReference type="RefSeq" id="WP_321564950.1">
    <property type="nucleotide sequence ID" value="NZ_CP139558.1"/>
</dbReference>
<accession>A0ABZ0TXH6</accession>
<proteinExistence type="predicted"/>
<dbReference type="EMBL" id="CP139558">
    <property type="protein sequence ID" value="WPU95845.1"/>
    <property type="molecule type" value="Genomic_DNA"/>
</dbReference>
<organism evidence="1 2">
    <name type="scientific">Mucilaginibacter sabulilitoris</name>
    <dbReference type="NCBI Taxonomy" id="1173583"/>
    <lineage>
        <taxon>Bacteria</taxon>
        <taxon>Pseudomonadati</taxon>
        <taxon>Bacteroidota</taxon>
        <taxon>Sphingobacteriia</taxon>
        <taxon>Sphingobacteriales</taxon>
        <taxon>Sphingobacteriaceae</taxon>
        <taxon>Mucilaginibacter</taxon>
    </lineage>
</organism>
<protein>
    <recommendedName>
        <fullName evidence="3">Peptidase S74 domain-containing protein</fullName>
    </recommendedName>
</protein>
<sequence length="369" mass="39473">MKFFYLIIGIIVLTSYNGYAQNLFPATGNVGIGTSDPQTPLDVQRVGSGSTGAIISAQGFANAGGAGGYLRLVKSRGTALGSFVTTASGDAFGTVDFMGVNSGSVIGYGARIIGYQDGAANSTYLPGKLSFFTGNASNALTERMTITSSGNVGIGAPAPISVFQVGNGSSTFSVGSANSVNLHYGTSYIGFNAARNNGNWTVSTNSVSNGGGVIYSDVFGNIYMVPIASNGTEPQTLTDQDIKSMIAFSITPTGVVRAKQIKVETTNWPDYVFQREYQLPSLQEVKTYIDQHQHLPEVPSEEQITKEGLNLGEMNKLLMKKVEELTLYLIEKDKKETEQEQTNKTLTAQISELRTRLESLSKVLQDKQQ</sequence>
<evidence type="ECO:0000313" key="1">
    <source>
        <dbReference type="EMBL" id="WPU95845.1"/>
    </source>
</evidence>
<reference evidence="1 2" key="1">
    <citation type="submission" date="2023-11" db="EMBL/GenBank/DDBJ databases">
        <title>Analysis of the Genomes of Mucilaginibacter gossypii cycad 4 and M. sabulilitoris SNA2: microbes with the potential for plant growth promotion.</title>
        <authorList>
            <person name="Hirsch A.M."/>
            <person name="Humm E."/>
            <person name="Rubbi M."/>
            <person name="Del Vecchio G."/>
            <person name="Ha S.M."/>
            <person name="Pellegrini M."/>
            <person name="Gunsalus R.P."/>
        </authorList>
    </citation>
    <scope>NUCLEOTIDE SEQUENCE [LARGE SCALE GENOMIC DNA]</scope>
    <source>
        <strain evidence="1 2">SNA2</strain>
    </source>
</reference>
<keyword evidence="2" id="KW-1185">Reference proteome</keyword>
<evidence type="ECO:0008006" key="3">
    <source>
        <dbReference type="Google" id="ProtNLM"/>
    </source>
</evidence>